<dbReference type="EMBL" id="FQWB01000003">
    <property type="protein sequence ID" value="SHG26744.1"/>
    <property type="molecule type" value="Genomic_DNA"/>
</dbReference>
<evidence type="ECO:0000313" key="2">
    <source>
        <dbReference type="EMBL" id="SHG26744.1"/>
    </source>
</evidence>
<dbReference type="SUPFAM" id="SSF159888">
    <property type="entry name" value="YdhG-like"/>
    <property type="match status" value="1"/>
</dbReference>
<reference evidence="3" key="1">
    <citation type="submission" date="2016-11" db="EMBL/GenBank/DDBJ databases">
        <authorList>
            <person name="Varghese N."/>
            <person name="Submissions S."/>
        </authorList>
    </citation>
    <scope>NUCLEOTIDE SEQUENCE [LARGE SCALE GENOMIC DNA]</scope>
    <source>
        <strain evidence="3">DSM 19978</strain>
    </source>
</reference>
<dbReference type="Pfam" id="PF08818">
    <property type="entry name" value="DUF1801"/>
    <property type="match status" value="1"/>
</dbReference>
<proteinExistence type="predicted"/>
<dbReference type="AlphaFoldDB" id="A0A1M5IEG6"/>
<dbReference type="Proteomes" id="UP000184516">
    <property type="component" value="Unassembled WGS sequence"/>
</dbReference>
<dbReference type="Gene3D" id="3.90.1150.200">
    <property type="match status" value="1"/>
</dbReference>
<organism evidence="2 3">
    <name type="scientific">Flavobacterium fluvii</name>
    <dbReference type="NCBI Taxonomy" id="468056"/>
    <lineage>
        <taxon>Bacteria</taxon>
        <taxon>Pseudomonadati</taxon>
        <taxon>Bacteroidota</taxon>
        <taxon>Flavobacteriia</taxon>
        <taxon>Flavobacteriales</taxon>
        <taxon>Flavobacteriaceae</taxon>
        <taxon>Flavobacterium</taxon>
    </lineage>
</organism>
<evidence type="ECO:0000313" key="3">
    <source>
        <dbReference type="Proteomes" id="UP000184516"/>
    </source>
</evidence>
<feature type="domain" description="YdhG-like" evidence="1">
    <location>
        <begin position="32"/>
        <end position="123"/>
    </location>
</feature>
<dbReference type="STRING" id="468056.SAMN05443549_10355"/>
<evidence type="ECO:0000259" key="1">
    <source>
        <dbReference type="Pfam" id="PF08818"/>
    </source>
</evidence>
<dbReference type="InterPro" id="IPR014922">
    <property type="entry name" value="YdhG-like"/>
</dbReference>
<gene>
    <name evidence="2" type="ORF">SAMN05443549_10355</name>
</gene>
<protein>
    <recommendedName>
        <fullName evidence="1">YdhG-like domain-containing protein</fullName>
    </recommendedName>
</protein>
<sequence>MGHIIAYKDNLNRTAMEKEVKAYNDKQTPNDQEICDQLAAIINNELAEAESKVWHAHPVWFLDGNPIVGYSKQKAGIRLMFWSGADFEEDDLNVKGAKFKDASIFYNNFSEIEATNLNRWLKKSREIQWDYKNIVKRKGQLERLK</sequence>
<keyword evidence="3" id="KW-1185">Reference proteome</keyword>
<name>A0A1M5IEG6_9FLAO</name>
<accession>A0A1M5IEG6</accession>